<protein>
    <submittedName>
        <fullName evidence="6">Uncharacterized protein</fullName>
    </submittedName>
</protein>
<feature type="transmembrane region" description="Helical" evidence="5">
    <location>
        <begin position="119"/>
        <end position="139"/>
    </location>
</feature>
<evidence type="ECO:0000256" key="3">
    <source>
        <dbReference type="ARBA" id="ARBA00022989"/>
    </source>
</evidence>
<keyword evidence="3 5" id="KW-1133">Transmembrane helix</keyword>
<dbReference type="Proteomes" id="UP001432322">
    <property type="component" value="Unassembled WGS sequence"/>
</dbReference>
<dbReference type="GO" id="GO:0005765">
    <property type="term" value="C:lysosomal membrane"/>
    <property type="evidence" value="ECO:0007669"/>
    <property type="project" value="TreeGrafter"/>
</dbReference>
<keyword evidence="7" id="KW-1185">Reference proteome</keyword>
<evidence type="ECO:0000313" key="6">
    <source>
        <dbReference type="EMBL" id="GMT28034.1"/>
    </source>
</evidence>
<dbReference type="GO" id="GO:0012505">
    <property type="term" value="C:endomembrane system"/>
    <property type="evidence" value="ECO:0007669"/>
    <property type="project" value="UniProtKB-SubCell"/>
</dbReference>
<organism evidence="6 7">
    <name type="scientific">Pristionchus fissidentatus</name>
    <dbReference type="NCBI Taxonomy" id="1538716"/>
    <lineage>
        <taxon>Eukaryota</taxon>
        <taxon>Metazoa</taxon>
        <taxon>Ecdysozoa</taxon>
        <taxon>Nematoda</taxon>
        <taxon>Chromadorea</taxon>
        <taxon>Rhabditida</taxon>
        <taxon>Rhabditina</taxon>
        <taxon>Diplogasteromorpha</taxon>
        <taxon>Diplogasteroidea</taxon>
        <taxon>Neodiplogasteridae</taxon>
        <taxon>Pristionchus</taxon>
    </lineage>
</organism>
<comment type="caution">
    <text evidence="6">The sequence shown here is derived from an EMBL/GenBank/DDBJ whole genome shotgun (WGS) entry which is preliminary data.</text>
</comment>
<evidence type="ECO:0000256" key="5">
    <source>
        <dbReference type="SAM" id="Phobius"/>
    </source>
</evidence>
<evidence type="ECO:0000256" key="4">
    <source>
        <dbReference type="ARBA" id="ARBA00023136"/>
    </source>
</evidence>
<sequence>SLRMSIPLPKAPSSLLPSTRVDALWDADAPKYRVFCRRVHVVRAATIIGYAQLALLALFSALLLYVFAHAAIEGIPAEDGWMKKQGAENYVTSIVSAVGLQLCLVLMLLHGIKTERRSYLLPFIIFATLAAVMAGVSMLHSGRHHVPINAFLSNLIGVVIHVWCIHVMWRCYCYLGDKKVAEHIGEQLQATSLAFSFDYTQPPAYTELVPQNNQMVAEKQPLSMA</sequence>
<feature type="non-terminal residue" evidence="6">
    <location>
        <position position="1"/>
    </location>
</feature>
<reference evidence="6" key="1">
    <citation type="submission" date="2023-10" db="EMBL/GenBank/DDBJ databases">
        <title>Genome assembly of Pristionchus species.</title>
        <authorList>
            <person name="Yoshida K."/>
            <person name="Sommer R.J."/>
        </authorList>
    </citation>
    <scope>NUCLEOTIDE SEQUENCE</scope>
    <source>
        <strain evidence="6">RS5133</strain>
    </source>
</reference>
<dbReference type="PANTHER" id="PTHR12479">
    <property type="entry name" value="LYSOSOMAL-ASSOCIATED TRANSMEMBRANE PROTEIN"/>
    <property type="match status" value="1"/>
</dbReference>
<proteinExistence type="predicted"/>
<accession>A0AAV5WBC3</accession>
<evidence type="ECO:0000313" key="7">
    <source>
        <dbReference type="Proteomes" id="UP001432322"/>
    </source>
</evidence>
<keyword evidence="2 5" id="KW-0812">Transmembrane</keyword>
<dbReference type="PANTHER" id="PTHR12479:SF13">
    <property type="entry name" value="DUF4149 DOMAIN-CONTAINING PROTEIN"/>
    <property type="match status" value="1"/>
</dbReference>
<keyword evidence="4 5" id="KW-0472">Membrane</keyword>
<dbReference type="InterPro" id="IPR051115">
    <property type="entry name" value="LAPTM_transporter"/>
</dbReference>
<dbReference type="EMBL" id="BTSY01000005">
    <property type="protein sequence ID" value="GMT28034.1"/>
    <property type="molecule type" value="Genomic_DNA"/>
</dbReference>
<feature type="transmembrane region" description="Helical" evidence="5">
    <location>
        <begin position="151"/>
        <end position="169"/>
    </location>
</feature>
<feature type="transmembrane region" description="Helical" evidence="5">
    <location>
        <begin position="90"/>
        <end position="112"/>
    </location>
</feature>
<name>A0AAV5WBC3_9BILA</name>
<feature type="transmembrane region" description="Helical" evidence="5">
    <location>
        <begin position="47"/>
        <end position="70"/>
    </location>
</feature>
<comment type="subcellular location">
    <subcellularLocation>
        <location evidence="1">Endomembrane system</location>
        <topology evidence="1">Multi-pass membrane protein</topology>
    </subcellularLocation>
</comment>
<dbReference type="AlphaFoldDB" id="A0AAV5WBC3"/>
<gene>
    <name evidence="6" type="ORF">PFISCL1PPCAC_19331</name>
</gene>
<evidence type="ECO:0000256" key="2">
    <source>
        <dbReference type="ARBA" id="ARBA00022692"/>
    </source>
</evidence>
<evidence type="ECO:0000256" key="1">
    <source>
        <dbReference type="ARBA" id="ARBA00004127"/>
    </source>
</evidence>